<accession>A0A178IR24</accession>
<organism evidence="1 2">
    <name type="scientific">Termitidicoccus mucosus</name>
    <dbReference type="NCBI Taxonomy" id="1184151"/>
    <lineage>
        <taxon>Bacteria</taxon>
        <taxon>Pseudomonadati</taxon>
        <taxon>Verrucomicrobiota</taxon>
        <taxon>Opitutia</taxon>
        <taxon>Opitutales</taxon>
        <taxon>Opitutaceae</taxon>
        <taxon>Termitidicoccus</taxon>
    </lineage>
</organism>
<dbReference type="Pfam" id="PF06067">
    <property type="entry name" value="DUF932"/>
    <property type="match status" value="1"/>
</dbReference>
<dbReference type="Proteomes" id="UP000078486">
    <property type="component" value="Unassembled WGS sequence"/>
</dbReference>
<sequence length="273" mass="30615">MFRHSYFTQSSALDNVLSHDALRRVVPSAFAEAPHASTSERYSFLPTTAVISRLEEHGWVPVAASQSDVRDESKKGFQSHMIRFAQLSDLRDRPHVEVRPEIAYINSHDKSRAARLEAGLLRFACANGLIVSDGSVAGLRFKHFGVGTGELDDAVIQITAKAPALFEAIEQWRARKLSETEQREFARRAIDIRWPAKKPVLDPVKILLGRRGEDAGENLWRTFNVAQENLLRGGLCYRTAAFQRASIRAVSGITETVRINKSLWALTEEFSNN</sequence>
<protein>
    <recommendedName>
        <fullName evidence="3">DUF945 domain-containing protein</fullName>
    </recommendedName>
</protein>
<gene>
    <name evidence="1" type="ORF">AW736_26255</name>
</gene>
<evidence type="ECO:0000313" key="2">
    <source>
        <dbReference type="Proteomes" id="UP000078486"/>
    </source>
</evidence>
<name>A0A178IR24_9BACT</name>
<keyword evidence="2" id="KW-1185">Reference proteome</keyword>
<dbReference type="OrthoDB" id="197873at2"/>
<reference evidence="1 2" key="1">
    <citation type="submission" date="2016-01" db="EMBL/GenBank/DDBJ databases">
        <title>High potential of lignocellulose degradation of a new Verrucomicrobia species.</title>
        <authorList>
            <person name="Wang Y."/>
            <person name="Shi Y."/>
            <person name="Qiu Z."/>
            <person name="Liu S."/>
            <person name="Yang H."/>
        </authorList>
    </citation>
    <scope>NUCLEOTIDE SEQUENCE [LARGE SCALE GENOMIC DNA]</scope>
    <source>
        <strain evidence="1 2">TSB47</strain>
    </source>
</reference>
<dbReference type="RefSeq" id="WP_068773251.1">
    <property type="nucleotide sequence ID" value="NZ_KV441849.1"/>
</dbReference>
<comment type="caution">
    <text evidence="1">The sequence shown here is derived from an EMBL/GenBank/DDBJ whole genome shotgun (WGS) entry which is preliminary data.</text>
</comment>
<dbReference type="EMBL" id="LRRQ01000003">
    <property type="protein sequence ID" value="OAM91885.1"/>
    <property type="molecule type" value="Genomic_DNA"/>
</dbReference>
<evidence type="ECO:0000313" key="1">
    <source>
        <dbReference type="EMBL" id="OAM91885.1"/>
    </source>
</evidence>
<dbReference type="AlphaFoldDB" id="A0A178IR24"/>
<proteinExistence type="predicted"/>
<dbReference type="InterPro" id="IPR026325">
    <property type="entry name" value="DUF932"/>
</dbReference>
<dbReference type="STRING" id="1184151.AW736_26255"/>
<evidence type="ECO:0008006" key="3">
    <source>
        <dbReference type="Google" id="ProtNLM"/>
    </source>
</evidence>